<evidence type="ECO:0000313" key="2">
    <source>
        <dbReference type="Proteomes" id="UP000555103"/>
    </source>
</evidence>
<organism evidence="1 2">
    <name type="scientific">Dysgonomonas hofstadii</name>
    <dbReference type="NCBI Taxonomy" id="637886"/>
    <lineage>
        <taxon>Bacteria</taxon>
        <taxon>Pseudomonadati</taxon>
        <taxon>Bacteroidota</taxon>
        <taxon>Bacteroidia</taxon>
        <taxon>Bacteroidales</taxon>
        <taxon>Dysgonomonadaceae</taxon>
        <taxon>Dysgonomonas</taxon>
    </lineage>
</organism>
<dbReference type="EMBL" id="JACIEP010000007">
    <property type="protein sequence ID" value="MBB4036483.1"/>
    <property type="molecule type" value="Genomic_DNA"/>
</dbReference>
<dbReference type="Proteomes" id="UP000555103">
    <property type="component" value="Unassembled WGS sequence"/>
</dbReference>
<protein>
    <submittedName>
        <fullName evidence="1">Uncharacterized protein</fullName>
    </submittedName>
</protein>
<comment type="caution">
    <text evidence="1">The sequence shown here is derived from an EMBL/GenBank/DDBJ whole genome shotgun (WGS) entry which is preliminary data.</text>
</comment>
<gene>
    <name evidence="1" type="ORF">GGR21_002385</name>
</gene>
<accession>A0A840CX78</accession>
<reference evidence="1 2" key="1">
    <citation type="submission" date="2020-08" db="EMBL/GenBank/DDBJ databases">
        <title>Genomic Encyclopedia of Type Strains, Phase IV (KMG-IV): sequencing the most valuable type-strain genomes for metagenomic binning, comparative biology and taxonomic classification.</title>
        <authorList>
            <person name="Goeker M."/>
        </authorList>
    </citation>
    <scope>NUCLEOTIDE SEQUENCE [LARGE SCALE GENOMIC DNA]</scope>
    <source>
        <strain evidence="1 2">DSM 104969</strain>
    </source>
</reference>
<evidence type="ECO:0000313" key="1">
    <source>
        <dbReference type="EMBL" id="MBB4036483.1"/>
    </source>
</evidence>
<name>A0A840CX78_9BACT</name>
<proteinExistence type="predicted"/>
<dbReference type="AlphaFoldDB" id="A0A840CX78"/>
<keyword evidence="2" id="KW-1185">Reference proteome</keyword>
<sequence length="61" mass="6786">MYIGAKVIILLISSKDGFATVRQTQGNSKLQAVNYNELTAYRETKRGATLHRSSSLTIIKE</sequence>